<dbReference type="PROSITE" id="PS00109">
    <property type="entry name" value="PROTEIN_KINASE_TYR"/>
    <property type="match status" value="1"/>
</dbReference>
<dbReference type="InterPro" id="IPR000719">
    <property type="entry name" value="Prot_kinase_dom"/>
</dbReference>
<dbReference type="SUPFAM" id="SSF56112">
    <property type="entry name" value="Protein kinase-like (PK-like)"/>
    <property type="match status" value="1"/>
</dbReference>
<dbReference type="SMART" id="SM00219">
    <property type="entry name" value="TyrKc"/>
    <property type="match status" value="1"/>
</dbReference>
<accession>A0AAV8YBZ2</accession>
<dbReference type="GO" id="GO:0007169">
    <property type="term" value="P:cell surface receptor protein tyrosine kinase signaling pathway"/>
    <property type="evidence" value="ECO:0007669"/>
    <property type="project" value="TreeGrafter"/>
</dbReference>
<organism evidence="2 3">
    <name type="scientific">Aromia moschata</name>
    <dbReference type="NCBI Taxonomy" id="1265417"/>
    <lineage>
        <taxon>Eukaryota</taxon>
        <taxon>Metazoa</taxon>
        <taxon>Ecdysozoa</taxon>
        <taxon>Arthropoda</taxon>
        <taxon>Hexapoda</taxon>
        <taxon>Insecta</taxon>
        <taxon>Pterygota</taxon>
        <taxon>Neoptera</taxon>
        <taxon>Endopterygota</taxon>
        <taxon>Coleoptera</taxon>
        <taxon>Polyphaga</taxon>
        <taxon>Cucujiformia</taxon>
        <taxon>Chrysomeloidea</taxon>
        <taxon>Cerambycidae</taxon>
        <taxon>Cerambycinae</taxon>
        <taxon>Callichromatini</taxon>
        <taxon>Aromia</taxon>
    </lineage>
</organism>
<dbReference type="Gene3D" id="1.10.510.10">
    <property type="entry name" value="Transferase(Phosphotransferase) domain 1"/>
    <property type="match status" value="1"/>
</dbReference>
<evidence type="ECO:0000259" key="1">
    <source>
        <dbReference type="PROSITE" id="PS50011"/>
    </source>
</evidence>
<evidence type="ECO:0000313" key="3">
    <source>
        <dbReference type="Proteomes" id="UP001162162"/>
    </source>
</evidence>
<feature type="non-terminal residue" evidence="2">
    <location>
        <position position="135"/>
    </location>
</feature>
<feature type="domain" description="Protein kinase" evidence="1">
    <location>
        <begin position="1"/>
        <end position="135"/>
    </location>
</feature>
<dbReference type="EMBL" id="JAPWTK010000135">
    <property type="protein sequence ID" value="KAJ8948538.1"/>
    <property type="molecule type" value="Genomic_DNA"/>
</dbReference>
<dbReference type="PROSITE" id="PS50011">
    <property type="entry name" value="PROTEIN_KINASE_DOM"/>
    <property type="match status" value="1"/>
</dbReference>
<dbReference type="InterPro" id="IPR001245">
    <property type="entry name" value="Ser-Thr/Tyr_kinase_cat_dom"/>
</dbReference>
<dbReference type="GO" id="GO:0004714">
    <property type="term" value="F:transmembrane receptor protein tyrosine kinase activity"/>
    <property type="evidence" value="ECO:0007669"/>
    <property type="project" value="TreeGrafter"/>
</dbReference>
<dbReference type="InterPro" id="IPR011009">
    <property type="entry name" value="Kinase-like_dom_sf"/>
</dbReference>
<dbReference type="Proteomes" id="UP001162162">
    <property type="component" value="Unassembled WGS sequence"/>
</dbReference>
<name>A0AAV8YBZ2_9CUCU</name>
<sequence length="135" mass="15098">MDLGNILNALEKIPFSDNELIKAVHDVAVGMEFMASKNFIHMDLACRNVFVNSDKQIKIGDFGLSKYVGNTGGICLLMGMQNALYAPETTHMGIFTTKSDVWSMGLLIWDLYCVASKLPAIWKQYNLEWFQALVG</sequence>
<keyword evidence="3" id="KW-1185">Reference proteome</keyword>
<dbReference type="InterPro" id="IPR020635">
    <property type="entry name" value="Tyr_kinase_cat_dom"/>
</dbReference>
<gene>
    <name evidence="2" type="ORF">NQ318_000078</name>
</gene>
<evidence type="ECO:0000313" key="2">
    <source>
        <dbReference type="EMBL" id="KAJ8948538.1"/>
    </source>
</evidence>
<dbReference type="GO" id="GO:0005524">
    <property type="term" value="F:ATP binding"/>
    <property type="evidence" value="ECO:0007669"/>
    <property type="project" value="InterPro"/>
</dbReference>
<dbReference type="PANTHER" id="PTHR24416">
    <property type="entry name" value="TYROSINE-PROTEIN KINASE RECEPTOR"/>
    <property type="match status" value="1"/>
</dbReference>
<comment type="caution">
    <text evidence="2">The sequence shown here is derived from an EMBL/GenBank/DDBJ whole genome shotgun (WGS) entry which is preliminary data.</text>
</comment>
<dbReference type="InterPro" id="IPR050122">
    <property type="entry name" value="RTK"/>
</dbReference>
<proteinExistence type="predicted"/>
<reference evidence="2" key="1">
    <citation type="journal article" date="2023" name="Insect Mol. Biol.">
        <title>Genome sequencing provides insights into the evolution of gene families encoding plant cell wall-degrading enzymes in longhorned beetles.</title>
        <authorList>
            <person name="Shin N.R."/>
            <person name="Okamura Y."/>
            <person name="Kirsch R."/>
            <person name="Pauchet Y."/>
        </authorList>
    </citation>
    <scope>NUCLEOTIDE SEQUENCE</scope>
    <source>
        <strain evidence="2">AMC_N1</strain>
    </source>
</reference>
<dbReference type="Pfam" id="PF07714">
    <property type="entry name" value="PK_Tyr_Ser-Thr"/>
    <property type="match status" value="1"/>
</dbReference>
<dbReference type="PANTHER" id="PTHR24416:SF611">
    <property type="entry name" value="TYROSINE-PROTEIN KINASE TRANSMEMBRANE RECEPTOR ROR"/>
    <property type="match status" value="1"/>
</dbReference>
<dbReference type="AlphaFoldDB" id="A0AAV8YBZ2"/>
<protein>
    <recommendedName>
        <fullName evidence="1">Protein kinase domain-containing protein</fullName>
    </recommendedName>
</protein>
<dbReference type="GO" id="GO:0005886">
    <property type="term" value="C:plasma membrane"/>
    <property type="evidence" value="ECO:0007669"/>
    <property type="project" value="TreeGrafter"/>
</dbReference>
<dbReference type="InterPro" id="IPR008266">
    <property type="entry name" value="Tyr_kinase_AS"/>
</dbReference>
<dbReference type="GO" id="GO:0043235">
    <property type="term" value="C:receptor complex"/>
    <property type="evidence" value="ECO:0007669"/>
    <property type="project" value="TreeGrafter"/>
</dbReference>